<organism evidence="2">
    <name type="scientific">freshwater metagenome</name>
    <dbReference type="NCBI Taxonomy" id="449393"/>
    <lineage>
        <taxon>unclassified sequences</taxon>
        <taxon>metagenomes</taxon>
        <taxon>ecological metagenomes</taxon>
    </lineage>
</organism>
<name>A0A6J6G1I8_9ZZZZ</name>
<evidence type="ECO:0000313" key="2">
    <source>
        <dbReference type="EMBL" id="CAB4595142.1"/>
    </source>
</evidence>
<reference evidence="2" key="1">
    <citation type="submission" date="2020-05" db="EMBL/GenBank/DDBJ databases">
        <authorList>
            <person name="Chiriac C."/>
            <person name="Salcher M."/>
            <person name="Ghai R."/>
            <person name="Kavagutti S V."/>
        </authorList>
    </citation>
    <scope>NUCLEOTIDE SEQUENCE</scope>
</reference>
<gene>
    <name evidence="2" type="ORF">UFOPK1493_03960</name>
</gene>
<protein>
    <submittedName>
        <fullName evidence="2">Unannotated protein</fullName>
    </submittedName>
</protein>
<dbReference type="EMBL" id="CAEZSR010000264">
    <property type="protein sequence ID" value="CAB4595142.1"/>
    <property type="molecule type" value="Genomic_DNA"/>
</dbReference>
<feature type="region of interest" description="Disordered" evidence="1">
    <location>
        <begin position="1"/>
        <end position="72"/>
    </location>
</feature>
<evidence type="ECO:0000256" key="1">
    <source>
        <dbReference type="SAM" id="MobiDB-lite"/>
    </source>
</evidence>
<proteinExistence type="predicted"/>
<feature type="compositionally biased region" description="Basic and acidic residues" evidence="1">
    <location>
        <begin position="48"/>
        <end position="72"/>
    </location>
</feature>
<dbReference type="AlphaFoldDB" id="A0A6J6G1I8"/>
<sequence length="72" mass="7716">MTRDDPAGHATGHATGSADPARLLGEWRVVRLQRGDDGENGDENANENDGRDVDRRGAVRIVLGRDPEHGTG</sequence>
<accession>A0A6J6G1I8</accession>